<keyword evidence="7" id="KW-1185">Reference proteome</keyword>
<name>A0A6A6E6F9_9PEZI</name>
<evidence type="ECO:0000256" key="4">
    <source>
        <dbReference type="ARBA" id="ARBA00023136"/>
    </source>
</evidence>
<evidence type="ECO:0000256" key="5">
    <source>
        <dbReference type="SAM" id="Phobius"/>
    </source>
</evidence>
<keyword evidence="4 5" id="KW-0472">Membrane</keyword>
<dbReference type="InterPro" id="IPR007568">
    <property type="entry name" value="RTA1"/>
</dbReference>
<keyword evidence="2 5" id="KW-0812">Transmembrane</keyword>
<gene>
    <name evidence="6" type="ORF">K469DRAFT_573916</name>
</gene>
<feature type="transmembrane region" description="Helical" evidence="5">
    <location>
        <begin position="115"/>
        <end position="139"/>
    </location>
</feature>
<keyword evidence="3 5" id="KW-1133">Transmembrane helix</keyword>
<proteinExistence type="predicted"/>
<feature type="transmembrane region" description="Helical" evidence="5">
    <location>
        <begin position="78"/>
        <end position="103"/>
    </location>
</feature>
<evidence type="ECO:0000313" key="7">
    <source>
        <dbReference type="Proteomes" id="UP000800200"/>
    </source>
</evidence>
<dbReference type="PANTHER" id="PTHR31465">
    <property type="entry name" value="PROTEIN RTA1-RELATED"/>
    <property type="match status" value="1"/>
</dbReference>
<evidence type="ECO:0000256" key="3">
    <source>
        <dbReference type="ARBA" id="ARBA00022989"/>
    </source>
</evidence>
<feature type="transmembrane region" description="Helical" evidence="5">
    <location>
        <begin position="151"/>
        <end position="178"/>
    </location>
</feature>
<dbReference type="GO" id="GO:0016020">
    <property type="term" value="C:membrane"/>
    <property type="evidence" value="ECO:0007669"/>
    <property type="project" value="UniProtKB-SubCell"/>
</dbReference>
<evidence type="ECO:0000256" key="2">
    <source>
        <dbReference type="ARBA" id="ARBA00022692"/>
    </source>
</evidence>
<accession>A0A6A6E6F9</accession>
<protein>
    <submittedName>
        <fullName evidence="6">RTA1 like protein</fullName>
    </submittedName>
</protein>
<reference evidence="6" key="1">
    <citation type="journal article" date="2020" name="Stud. Mycol.">
        <title>101 Dothideomycetes genomes: a test case for predicting lifestyles and emergence of pathogens.</title>
        <authorList>
            <person name="Haridas S."/>
            <person name="Albert R."/>
            <person name="Binder M."/>
            <person name="Bloem J."/>
            <person name="Labutti K."/>
            <person name="Salamov A."/>
            <person name="Andreopoulos B."/>
            <person name="Baker S."/>
            <person name="Barry K."/>
            <person name="Bills G."/>
            <person name="Bluhm B."/>
            <person name="Cannon C."/>
            <person name="Castanera R."/>
            <person name="Culley D."/>
            <person name="Daum C."/>
            <person name="Ezra D."/>
            <person name="Gonzalez J."/>
            <person name="Henrissat B."/>
            <person name="Kuo A."/>
            <person name="Liang C."/>
            <person name="Lipzen A."/>
            <person name="Lutzoni F."/>
            <person name="Magnuson J."/>
            <person name="Mondo S."/>
            <person name="Nolan M."/>
            <person name="Ohm R."/>
            <person name="Pangilinan J."/>
            <person name="Park H.-J."/>
            <person name="Ramirez L."/>
            <person name="Alfaro M."/>
            <person name="Sun H."/>
            <person name="Tritt A."/>
            <person name="Yoshinaga Y."/>
            <person name="Zwiers L.-H."/>
            <person name="Turgeon B."/>
            <person name="Goodwin S."/>
            <person name="Spatafora J."/>
            <person name="Crous P."/>
            <person name="Grigoriev I."/>
        </authorList>
    </citation>
    <scope>NUCLEOTIDE SEQUENCE</scope>
    <source>
        <strain evidence="6">CBS 207.26</strain>
    </source>
</reference>
<evidence type="ECO:0000256" key="1">
    <source>
        <dbReference type="ARBA" id="ARBA00004141"/>
    </source>
</evidence>
<feature type="transmembrane region" description="Helical" evidence="5">
    <location>
        <begin position="39"/>
        <end position="58"/>
    </location>
</feature>
<feature type="transmembrane region" description="Helical" evidence="5">
    <location>
        <begin position="12"/>
        <end position="32"/>
    </location>
</feature>
<dbReference type="EMBL" id="ML994631">
    <property type="protein sequence ID" value="KAF2186058.1"/>
    <property type="molecule type" value="Genomic_DNA"/>
</dbReference>
<dbReference type="Pfam" id="PF04479">
    <property type="entry name" value="RTA1"/>
    <property type="match status" value="1"/>
</dbReference>
<feature type="transmembrane region" description="Helical" evidence="5">
    <location>
        <begin position="199"/>
        <end position="217"/>
    </location>
</feature>
<evidence type="ECO:0000313" key="6">
    <source>
        <dbReference type="EMBL" id="KAF2186058.1"/>
    </source>
</evidence>
<comment type="subcellular location">
    <subcellularLocation>
        <location evidence="1">Membrane</location>
        <topology evidence="1">Multi-pass membrane protein</topology>
    </subcellularLocation>
</comment>
<dbReference type="AlphaFoldDB" id="A0A6A6E6F9"/>
<sequence>MAGTSLYNYDPSVGAAVFFAILFGIIAFIHTYQFIRTRTWFLIPFVVGGYFELAGYIGRTLSAQETPNWTTGPFIMQHLLLLVTPALFAASIYMELGRIILLVHGEKQSIISRTWLTKIFVAGDIGSFLAQAIGAGSMAGRTKSAINTGQIIILCGLVLQIVFFLLFIITAAIFHLRVRSRPTRKLVSDPAIPWQKHMFALYGSSLLILIRCAFRLVEYAQGRDGSLMSHEIFLYFFDSVLMLGTMVIFAVVHPSEVNALLKGNGAKAVRKLVSVYRMV</sequence>
<dbReference type="PANTHER" id="PTHR31465:SF35">
    <property type="entry name" value="RTA1 DOMAIN PROTEIN-RELATED"/>
    <property type="match status" value="1"/>
</dbReference>
<organism evidence="6 7">
    <name type="scientific">Zopfia rhizophila CBS 207.26</name>
    <dbReference type="NCBI Taxonomy" id="1314779"/>
    <lineage>
        <taxon>Eukaryota</taxon>
        <taxon>Fungi</taxon>
        <taxon>Dikarya</taxon>
        <taxon>Ascomycota</taxon>
        <taxon>Pezizomycotina</taxon>
        <taxon>Dothideomycetes</taxon>
        <taxon>Dothideomycetes incertae sedis</taxon>
        <taxon>Zopfiaceae</taxon>
        <taxon>Zopfia</taxon>
    </lineage>
</organism>
<dbReference type="Proteomes" id="UP000800200">
    <property type="component" value="Unassembled WGS sequence"/>
</dbReference>
<dbReference type="OrthoDB" id="3358017at2759"/>
<feature type="transmembrane region" description="Helical" evidence="5">
    <location>
        <begin position="232"/>
        <end position="252"/>
    </location>
</feature>